<evidence type="ECO:0000313" key="2">
    <source>
        <dbReference type="Proteomes" id="UP000826188"/>
    </source>
</evidence>
<accession>A0ABS6WV40</accession>
<dbReference type="EMBL" id="JAHWGL010000005">
    <property type="protein sequence ID" value="MBW3127456.1"/>
    <property type="molecule type" value="Genomic_DNA"/>
</dbReference>
<protein>
    <submittedName>
        <fullName evidence="1">Uncharacterized protein</fullName>
    </submittedName>
</protein>
<dbReference type="RefSeq" id="WP_219156723.1">
    <property type="nucleotide sequence ID" value="NZ_JAHWGL010000005.1"/>
</dbReference>
<keyword evidence="2" id="KW-1185">Reference proteome</keyword>
<proteinExistence type="predicted"/>
<sequence length="105" mass="11503">MTSNQPFYFSVALPEGNYHVTLSDARAATAIASRRLLLEPLTIKPCKSSNFTKVNAQGQVEGVCVGTGMGFDPVFYYYRPMNVYAAHGSGQALRLFVCCSSIRSR</sequence>
<evidence type="ECO:0000313" key="1">
    <source>
        <dbReference type="EMBL" id="MBW3127456.1"/>
    </source>
</evidence>
<reference evidence="1 2" key="1">
    <citation type="submission" date="2021-07" db="EMBL/GenBank/DDBJ databases">
        <title>Hymenobacter profundi sp. nov., isolated from deep-sea water.</title>
        <authorList>
            <person name="Kim M.K."/>
        </authorList>
    </citation>
    <scope>NUCLEOTIDE SEQUENCE [LARGE SCALE GENOMIC DNA]</scope>
    <source>
        <strain evidence="1 2">M2</strain>
    </source>
</reference>
<comment type="caution">
    <text evidence="1">The sequence shown here is derived from an EMBL/GenBank/DDBJ whole genome shotgun (WGS) entry which is preliminary data.</text>
</comment>
<organism evidence="1 2">
    <name type="scientific">Hymenobacter profundi</name>
    <dbReference type="NCBI Taxonomy" id="1982110"/>
    <lineage>
        <taxon>Bacteria</taxon>
        <taxon>Pseudomonadati</taxon>
        <taxon>Bacteroidota</taxon>
        <taxon>Cytophagia</taxon>
        <taxon>Cytophagales</taxon>
        <taxon>Hymenobacteraceae</taxon>
        <taxon>Hymenobacter</taxon>
    </lineage>
</organism>
<gene>
    <name evidence="1" type="ORF">KYK14_02745</name>
</gene>
<dbReference type="Proteomes" id="UP000826188">
    <property type="component" value="Unassembled WGS sequence"/>
</dbReference>
<name>A0ABS6WV40_9BACT</name>